<dbReference type="InParanoid" id="G2XMZ8"/>
<gene>
    <name evidence="1" type="ORF">BofuT4_P013820.1</name>
</gene>
<dbReference type="Proteomes" id="UP000008177">
    <property type="component" value="Unplaced contigs"/>
</dbReference>
<accession>G2XMZ8</accession>
<reference evidence="2" key="1">
    <citation type="journal article" date="2011" name="PLoS Genet.">
        <title>Genomic analysis of the necrotrophic fungal pathogens Sclerotinia sclerotiorum and Botrytis cinerea.</title>
        <authorList>
            <person name="Amselem J."/>
            <person name="Cuomo C.A."/>
            <person name="van Kan J.A."/>
            <person name="Viaud M."/>
            <person name="Benito E.P."/>
            <person name="Couloux A."/>
            <person name="Coutinho P.M."/>
            <person name="de Vries R.P."/>
            <person name="Dyer P.S."/>
            <person name="Fillinger S."/>
            <person name="Fournier E."/>
            <person name="Gout L."/>
            <person name="Hahn M."/>
            <person name="Kohn L."/>
            <person name="Lapalu N."/>
            <person name="Plummer K.M."/>
            <person name="Pradier J.M."/>
            <person name="Quevillon E."/>
            <person name="Sharon A."/>
            <person name="Simon A."/>
            <person name="ten Have A."/>
            <person name="Tudzynski B."/>
            <person name="Tudzynski P."/>
            <person name="Wincker P."/>
            <person name="Andrew M."/>
            <person name="Anthouard V."/>
            <person name="Beever R.E."/>
            <person name="Beffa R."/>
            <person name="Benoit I."/>
            <person name="Bouzid O."/>
            <person name="Brault B."/>
            <person name="Chen Z."/>
            <person name="Choquer M."/>
            <person name="Collemare J."/>
            <person name="Cotton P."/>
            <person name="Danchin E.G."/>
            <person name="Da Silva C."/>
            <person name="Gautier A."/>
            <person name="Giraud C."/>
            <person name="Giraud T."/>
            <person name="Gonzalez C."/>
            <person name="Grossetete S."/>
            <person name="Guldener U."/>
            <person name="Henrissat B."/>
            <person name="Howlett B.J."/>
            <person name="Kodira C."/>
            <person name="Kretschmer M."/>
            <person name="Lappartient A."/>
            <person name="Leroch M."/>
            <person name="Levis C."/>
            <person name="Mauceli E."/>
            <person name="Neuveglise C."/>
            <person name="Oeser B."/>
            <person name="Pearson M."/>
            <person name="Poulain J."/>
            <person name="Poussereau N."/>
            <person name="Quesneville H."/>
            <person name="Rascle C."/>
            <person name="Schumacher J."/>
            <person name="Segurens B."/>
            <person name="Sexton A."/>
            <person name="Silva E."/>
            <person name="Sirven C."/>
            <person name="Soanes D.M."/>
            <person name="Talbot N.J."/>
            <person name="Templeton M."/>
            <person name="Yandava C."/>
            <person name="Yarden O."/>
            <person name="Zeng Q."/>
            <person name="Rollins J.A."/>
            <person name="Lebrun M.H."/>
            <person name="Dickman M."/>
        </authorList>
    </citation>
    <scope>NUCLEOTIDE SEQUENCE [LARGE SCALE GENOMIC DNA]</scope>
    <source>
        <strain evidence="2">T4</strain>
    </source>
</reference>
<evidence type="ECO:0000313" key="1">
    <source>
        <dbReference type="EMBL" id="CCD42254.1"/>
    </source>
</evidence>
<evidence type="ECO:0000313" key="2">
    <source>
        <dbReference type="Proteomes" id="UP000008177"/>
    </source>
</evidence>
<name>G2XMZ8_BOTF4</name>
<organism evidence="1 2">
    <name type="scientific">Botryotinia fuckeliana (strain T4)</name>
    <name type="common">Noble rot fungus</name>
    <name type="synonym">Botrytis cinerea</name>
    <dbReference type="NCBI Taxonomy" id="999810"/>
    <lineage>
        <taxon>Eukaryota</taxon>
        <taxon>Fungi</taxon>
        <taxon>Dikarya</taxon>
        <taxon>Ascomycota</taxon>
        <taxon>Pezizomycotina</taxon>
        <taxon>Leotiomycetes</taxon>
        <taxon>Helotiales</taxon>
        <taxon>Sclerotiniaceae</taxon>
        <taxon>Botrytis</taxon>
    </lineage>
</organism>
<dbReference type="HOGENOM" id="CLU_3050024_0_0_1"/>
<protein>
    <submittedName>
        <fullName evidence="1">Uncharacterized protein</fullName>
    </submittedName>
</protein>
<dbReference type="EMBL" id="FQ790245">
    <property type="protein sequence ID" value="CCD42254.1"/>
    <property type="molecule type" value="Genomic_DNA"/>
</dbReference>
<dbReference type="AlphaFoldDB" id="G2XMZ8"/>
<sequence>MKMVVRDSKADQFVKRTIGDETNHQEEVASGPVRTVRILRCDRILCPTLVNGWR</sequence>
<proteinExistence type="predicted"/>